<reference evidence="4 5" key="1">
    <citation type="journal article" date="2017" name="Nature">
        <title>The Apostasia genome and the evolution of orchids.</title>
        <authorList>
            <person name="Zhang G.Q."/>
            <person name="Liu K.W."/>
            <person name="Li Z."/>
            <person name="Lohaus R."/>
            <person name="Hsiao Y.Y."/>
            <person name="Niu S.C."/>
            <person name="Wang J.Y."/>
            <person name="Lin Y.C."/>
            <person name="Xu Q."/>
            <person name="Chen L.J."/>
            <person name="Yoshida K."/>
            <person name="Fujiwara S."/>
            <person name="Wang Z.W."/>
            <person name="Zhang Y.Q."/>
            <person name="Mitsuda N."/>
            <person name="Wang M."/>
            <person name="Liu G.H."/>
            <person name="Pecoraro L."/>
            <person name="Huang H.X."/>
            <person name="Xiao X.J."/>
            <person name="Lin M."/>
            <person name="Wu X.Y."/>
            <person name="Wu W.L."/>
            <person name="Chen Y.Y."/>
            <person name="Chang S.B."/>
            <person name="Sakamoto S."/>
            <person name="Ohme-Takagi M."/>
            <person name="Yagi M."/>
            <person name="Zeng S.J."/>
            <person name="Shen C.Y."/>
            <person name="Yeh C.M."/>
            <person name="Luo Y.B."/>
            <person name="Tsai W.C."/>
            <person name="Van de Peer Y."/>
            <person name="Liu Z.J."/>
        </authorList>
    </citation>
    <scope>NUCLEOTIDE SEQUENCE [LARGE SCALE GENOMIC DNA]</scope>
    <source>
        <strain evidence="5">cv. Shenzhen</strain>
        <tissue evidence="4">Stem</tissue>
    </source>
</reference>
<evidence type="ECO:0000256" key="2">
    <source>
        <dbReference type="SAM" id="MobiDB-lite"/>
    </source>
</evidence>
<feature type="domain" description="CCHC-type" evidence="3">
    <location>
        <begin position="93"/>
        <end position="106"/>
    </location>
</feature>
<dbReference type="Pfam" id="PF00098">
    <property type="entry name" value="zf-CCHC"/>
    <property type="match status" value="2"/>
</dbReference>
<accession>A0A2I0B2V8</accession>
<dbReference type="SMART" id="SM00343">
    <property type="entry name" value="ZnF_C2HC"/>
    <property type="match status" value="4"/>
</dbReference>
<keyword evidence="1" id="KW-0863">Zinc-finger</keyword>
<dbReference type="AlphaFoldDB" id="A0A2I0B2V8"/>
<feature type="domain" description="CCHC-type" evidence="3">
    <location>
        <begin position="15"/>
        <end position="30"/>
    </location>
</feature>
<dbReference type="OrthoDB" id="427960at2759"/>
<dbReference type="GO" id="GO:0003676">
    <property type="term" value="F:nucleic acid binding"/>
    <property type="evidence" value="ECO:0007669"/>
    <property type="project" value="InterPro"/>
</dbReference>
<dbReference type="Gene3D" id="4.10.60.10">
    <property type="entry name" value="Zinc finger, CCHC-type"/>
    <property type="match status" value="3"/>
</dbReference>
<keyword evidence="1" id="KW-0479">Metal-binding</keyword>
<proteinExistence type="predicted"/>
<sequence>MFGHNPKQCVQGQDCFRCNRRGHQAKDCPEKLKTNAQVTILCLRCGDLGHDMASCRNNYAPDDLKGIQCYICQKFGHLCCIDYKDNGSRELSCYNCAQSGHTGQGCAKHHREDHFASHPTLCYRCGQEGHFARGCTKNPKSVWLPGESFTPTRNLKEEKGTRNTRSLPREFGRENKKKKLVFDEKSASATNYKIKGGWVVDDPVSIPKWKRKANGWSSPSKFHSRASGGRFPSPNTPSKRYNFYAESPFSRGSSSRGSTPNFHPRFSTSSFRNPRVFL</sequence>
<dbReference type="SUPFAM" id="SSF57756">
    <property type="entry name" value="Retrovirus zinc finger-like domains"/>
    <property type="match status" value="2"/>
</dbReference>
<dbReference type="GO" id="GO:0008270">
    <property type="term" value="F:zinc ion binding"/>
    <property type="evidence" value="ECO:0007669"/>
    <property type="project" value="UniProtKB-KW"/>
</dbReference>
<evidence type="ECO:0000256" key="1">
    <source>
        <dbReference type="PROSITE-ProRule" id="PRU00047"/>
    </source>
</evidence>
<keyword evidence="1" id="KW-0862">Zinc</keyword>
<gene>
    <name evidence="4" type="primary">CSP1</name>
    <name evidence="4" type="ORF">AXF42_Ash015011</name>
</gene>
<keyword evidence="5" id="KW-1185">Reference proteome</keyword>
<evidence type="ECO:0000313" key="4">
    <source>
        <dbReference type="EMBL" id="PKA62127.1"/>
    </source>
</evidence>
<protein>
    <submittedName>
        <fullName evidence="4">Cold shock protein 1</fullName>
    </submittedName>
</protein>
<evidence type="ECO:0000259" key="3">
    <source>
        <dbReference type="PROSITE" id="PS50158"/>
    </source>
</evidence>
<dbReference type="STRING" id="1088818.A0A2I0B2V8"/>
<feature type="domain" description="CCHC-type" evidence="3">
    <location>
        <begin position="122"/>
        <end position="137"/>
    </location>
</feature>
<dbReference type="InterPro" id="IPR001878">
    <property type="entry name" value="Znf_CCHC"/>
</dbReference>
<dbReference type="PROSITE" id="PS50158">
    <property type="entry name" value="ZF_CCHC"/>
    <property type="match status" value="3"/>
</dbReference>
<dbReference type="PANTHER" id="PTHR46978:SF1">
    <property type="entry name" value="ZINC KNUCKLE (CCHC-TYPE) FAMILY PROTEIN"/>
    <property type="match status" value="1"/>
</dbReference>
<feature type="region of interest" description="Disordered" evidence="2">
    <location>
        <begin position="211"/>
        <end position="267"/>
    </location>
</feature>
<dbReference type="InterPro" id="IPR036875">
    <property type="entry name" value="Znf_CCHC_sf"/>
</dbReference>
<evidence type="ECO:0000313" key="5">
    <source>
        <dbReference type="Proteomes" id="UP000236161"/>
    </source>
</evidence>
<dbReference type="PANTHER" id="PTHR46978">
    <property type="entry name" value="ZINC KNUCKLE (CCHC-TYPE) FAMILY PROTEIN"/>
    <property type="match status" value="1"/>
</dbReference>
<organism evidence="4 5">
    <name type="scientific">Apostasia shenzhenica</name>
    <dbReference type="NCBI Taxonomy" id="1088818"/>
    <lineage>
        <taxon>Eukaryota</taxon>
        <taxon>Viridiplantae</taxon>
        <taxon>Streptophyta</taxon>
        <taxon>Embryophyta</taxon>
        <taxon>Tracheophyta</taxon>
        <taxon>Spermatophyta</taxon>
        <taxon>Magnoliopsida</taxon>
        <taxon>Liliopsida</taxon>
        <taxon>Asparagales</taxon>
        <taxon>Orchidaceae</taxon>
        <taxon>Apostasioideae</taxon>
        <taxon>Apostasia</taxon>
    </lineage>
</organism>
<dbReference type="Proteomes" id="UP000236161">
    <property type="component" value="Unassembled WGS sequence"/>
</dbReference>
<dbReference type="EMBL" id="KZ451919">
    <property type="protein sequence ID" value="PKA62127.1"/>
    <property type="molecule type" value="Genomic_DNA"/>
</dbReference>
<name>A0A2I0B2V8_9ASPA</name>